<dbReference type="GO" id="GO:0030170">
    <property type="term" value="F:pyridoxal phosphate binding"/>
    <property type="evidence" value="ECO:0007669"/>
    <property type="project" value="InterPro"/>
</dbReference>
<evidence type="ECO:0000313" key="4">
    <source>
        <dbReference type="EMBL" id="KAJ7341054.1"/>
    </source>
</evidence>
<dbReference type="Pfam" id="PF03473">
    <property type="entry name" value="MOSC"/>
    <property type="match status" value="1"/>
</dbReference>
<dbReference type="PROSITE" id="PS51340">
    <property type="entry name" value="MOSC"/>
    <property type="match status" value="1"/>
</dbReference>
<evidence type="ECO:0000313" key="5">
    <source>
        <dbReference type="Proteomes" id="UP001142489"/>
    </source>
</evidence>
<keyword evidence="2" id="KW-1133">Transmembrane helix</keyword>
<dbReference type="GO" id="GO:0008940">
    <property type="term" value="F:nitrate reductase activity"/>
    <property type="evidence" value="ECO:0007669"/>
    <property type="project" value="TreeGrafter"/>
</dbReference>
<dbReference type="PANTHER" id="PTHR14237">
    <property type="entry name" value="MOLYBDOPTERIN COFACTOR SULFURASE MOSC"/>
    <property type="match status" value="1"/>
</dbReference>
<dbReference type="InterPro" id="IPR005302">
    <property type="entry name" value="MoCF_Sase_C"/>
</dbReference>
<dbReference type="GO" id="GO:0042126">
    <property type="term" value="P:nitrate metabolic process"/>
    <property type="evidence" value="ECO:0007669"/>
    <property type="project" value="TreeGrafter"/>
</dbReference>
<sequence length="385" mass="43313">MRGQKSTNRREEGCAASQPAQKDREGGRPFPQALLRWCLHAAVFAPAMTAGFLRFPVPPLPRSRLAWLWASAAAAAVVVSLGAAAAWQWRRGRRSRRQLVRVGTVSDVVLYPVKSCRGFPVERAQVTPLGLRCGDLRDRFWLVIKEDGHMVTARQEPRLVLITVNSKNGHIVLTAPEMKELTIPINLPKKNSVKNCRVFGLDIEGRDCGDEVAHWFTNFLNSEPYRLVQFETNMAPRKCEKIKTPFRATDEVPYSDCGPLLIISEASMEDLNTRLEKKVDLRNFRPSITVSGCGPYEEDTWDKIMIGDVELKLVMQCGRCILTTVDPDTGIIDRKEPLETLKSYRMPDPALNHIYKSAPLFGSFFGVDKIGTIQVGDPVYKIIEY</sequence>
<dbReference type="InterPro" id="IPR011037">
    <property type="entry name" value="Pyrv_Knase-like_insert_dom_sf"/>
</dbReference>
<dbReference type="GO" id="GO:0030151">
    <property type="term" value="F:molybdenum ion binding"/>
    <property type="evidence" value="ECO:0007669"/>
    <property type="project" value="InterPro"/>
</dbReference>
<reference evidence="4" key="1">
    <citation type="journal article" date="2023" name="DNA Res.">
        <title>Chromosome-level genome assembly of Phrynocephalus forsythii using third-generation DNA sequencing and Hi-C analysis.</title>
        <authorList>
            <person name="Qi Y."/>
            <person name="Zhao W."/>
            <person name="Zhao Y."/>
            <person name="Niu C."/>
            <person name="Cao S."/>
            <person name="Zhang Y."/>
        </authorList>
    </citation>
    <scope>NUCLEOTIDE SEQUENCE</scope>
    <source>
        <tissue evidence="4">Muscle</tissue>
    </source>
</reference>
<keyword evidence="2" id="KW-0472">Membrane</keyword>
<keyword evidence="5" id="KW-1185">Reference proteome</keyword>
<protein>
    <recommendedName>
        <fullName evidence="3">MOSC domain-containing protein</fullName>
    </recommendedName>
</protein>
<feature type="domain" description="MOSC" evidence="3">
    <location>
        <begin position="225"/>
        <end position="382"/>
    </location>
</feature>
<keyword evidence="2" id="KW-0812">Transmembrane</keyword>
<dbReference type="InterPro" id="IPR005303">
    <property type="entry name" value="MOCOS_middle"/>
</dbReference>
<dbReference type="PANTHER" id="PTHR14237:SF19">
    <property type="entry name" value="MITOCHONDRIAL AMIDOXIME REDUCING COMPONENT 1"/>
    <property type="match status" value="1"/>
</dbReference>
<feature type="transmembrane region" description="Helical" evidence="2">
    <location>
        <begin position="67"/>
        <end position="87"/>
    </location>
</feature>
<proteinExistence type="predicted"/>
<dbReference type="SUPFAM" id="SSF50800">
    <property type="entry name" value="PK beta-barrel domain-like"/>
    <property type="match status" value="1"/>
</dbReference>
<dbReference type="AlphaFoldDB" id="A0A9Q0Y2B8"/>
<dbReference type="Proteomes" id="UP001142489">
    <property type="component" value="Unassembled WGS sequence"/>
</dbReference>
<comment type="caution">
    <text evidence="4">The sequence shown here is derived from an EMBL/GenBank/DDBJ whole genome shotgun (WGS) entry which is preliminary data.</text>
</comment>
<evidence type="ECO:0000259" key="3">
    <source>
        <dbReference type="PROSITE" id="PS51340"/>
    </source>
</evidence>
<feature type="transmembrane region" description="Helical" evidence="2">
    <location>
        <begin position="34"/>
        <end position="55"/>
    </location>
</feature>
<accession>A0A9Q0Y2B8</accession>
<dbReference type="GO" id="GO:0043546">
    <property type="term" value="F:molybdopterin cofactor binding"/>
    <property type="evidence" value="ECO:0007669"/>
    <property type="project" value="TreeGrafter"/>
</dbReference>
<organism evidence="4 5">
    <name type="scientific">Phrynocephalus forsythii</name>
    <dbReference type="NCBI Taxonomy" id="171643"/>
    <lineage>
        <taxon>Eukaryota</taxon>
        <taxon>Metazoa</taxon>
        <taxon>Chordata</taxon>
        <taxon>Craniata</taxon>
        <taxon>Vertebrata</taxon>
        <taxon>Euteleostomi</taxon>
        <taxon>Lepidosauria</taxon>
        <taxon>Squamata</taxon>
        <taxon>Bifurcata</taxon>
        <taxon>Unidentata</taxon>
        <taxon>Episquamata</taxon>
        <taxon>Toxicofera</taxon>
        <taxon>Iguania</taxon>
        <taxon>Acrodonta</taxon>
        <taxon>Agamidae</taxon>
        <taxon>Agaminae</taxon>
        <taxon>Phrynocephalus</taxon>
    </lineage>
</organism>
<dbReference type="OrthoDB" id="17255at2759"/>
<gene>
    <name evidence="4" type="ORF">JRQ81_004739</name>
</gene>
<name>A0A9Q0Y2B8_9SAUR</name>
<dbReference type="EMBL" id="JAPFRF010000002">
    <property type="protein sequence ID" value="KAJ7341054.1"/>
    <property type="molecule type" value="Genomic_DNA"/>
</dbReference>
<dbReference type="GO" id="GO:0005743">
    <property type="term" value="C:mitochondrial inner membrane"/>
    <property type="evidence" value="ECO:0007669"/>
    <property type="project" value="TreeGrafter"/>
</dbReference>
<evidence type="ECO:0000256" key="2">
    <source>
        <dbReference type="SAM" id="Phobius"/>
    </source>
</evidence>
<dbReference type="Pfam" id="PF03476">
    <property type="entry name" value="MOSC_N"/>
    <property type="match status" value="1"/>
</dbReference>
<dbReference type="SUPFAM" id="SSF141673">
    <property type="entry name" value="MOSC N-terminal domain-like"/>
    <property type="match status" value="1"/>
</dbReference>
<feature type="region of interest" description="Disordered" evidence="1">
    <location>
        <begin position="1"/>
        <end position="27"/>
    </location>
</feature>
<evidence type="ECO:0000256" key="1">
    <source>
        <dbReference type="SAM" id="MobiDB-lite"/>
    </source>
</evidence>